<dbReference type="RefSeq" id="XP_007840642.1">
    <property type="nucleotide sequence ID" value="XM_007842451.1"/>
</dbReference>
<sequence>MTTFQNVTQQVNLNNAVIAIALWNSGYVTGNPGVQTGINATFPAVILIPNPNPYWGAGGVIANRRVGWSGPVGNHVTLSDLGPLPLAGAADSATAEPNTAPTNFTAGKWSDADTATLREGADALRKALDDRDAGFSDEIRSGIHKVLDAVDEELAKR</sequence>
<dbReference type="HOGENOM" id="CLU_1678532_0_0_1"/>
<evidence type="ECO:0000313" key="1">
    <source>
        <dbReference type="EMBL" id="ETS74004.1"/>
    </source>
</evidence>
<protein>
    <submittedName>
        <fullName evidence="1">Uncharacterized protein</fullName>
    </submittedName>
</protein>
<dbReference type="EMBL" id="KI912120">
    <property type="protein sequence ID" value="ETS74004.1"/>
    <property type="molecule type" value="Genomic_DNA"/>
</dbReference>
<evidence type="ECO:0000313" key="2">
    <source>
        <dbReference type="Proteomes" id="UP000030651"/>
    </source>
</evidence>
<accession>W3WJQ6</accession>
<dbReference type="AlphaFoldDB" id="W3WJQ6"/>
<name>W3WJQ6_PESFW</name>
<proteinExistence type="predicted"/>
<keyword evidence="2" id="KW-1185">Reference proteome</keyword>
<dbReference type="KEGG" id="pfy:PFICI_13870"/>
<reference evidence="2" key="1">
    <citation type="journal article" date="2015" name="BMC Genomics">
        <title>Genomic and transcriptomic analysis of the endophytic fungus Pestalotiopsis fici reveals its lifestyle and high potential for synthesis of natural products.</title>
        <authorList>
            <person name="Wang X."/>
            <person name="Zhang X."/>
            <person name="Liu L."/>
            <person name="Xiang M."/>
            <person name="Wang W."/>
            <person name="Sun X."/>
            <person name="Che Y."/>
            <person name="Guo L."/>
            <person name="Liu G."/>
            <person name="Guo L."/>
            <person name="Wang C."/>
            <person name="Yin W.B."/>
            <person name="Stadler M."/>
            <person name="Zhang X."/>
            <person name="Liu X."/>
        </authorList>
    </citation>
    <scope>NUCLEOTIDE SEQUENCE [LARGE SCALE GENOMIC DNA]</scope>
    <source>
        <strain evidence="2">W106-1 / CGMCC3.15140</strain>
    </source>
</reference>
<dbReference type="InParanoid" id="W3WJQ6"/>
<organism evidence="1 2">
    <name type="scientific">Pestalotiopsis fici (strain W106-1 / CGMCC3.15140)</name>
    <dbReference type="NCBI Taxonomy" id="1229662"/>
    <lineage>
        <taxon>Eukaryota</taxon>
        <taxon>Fungi</taxon>
        <taxon>Dikarya</taxon>
        <taxon>Ascomycota</taxon>
        <taxon>Pezizomycotina</taxon>
        <taxon>Sordariomycetes</taxon>
        <taxon>Xylariomycetidae</taxon>
        <taxon>Amphisphaeriales</taxon>
        <taxon>Sporocadaceae</taxon>
        <taxon>Pestalotiopsis</taxon>
    </lineage>
</organism>
<gene>
    <name evidence="1" type="ORF">PFICI_13870</name>
</gene>
<dbReference type="OrthoDB" id="10511825at2759"/>
<dbReference type="Proteomes" id="UP000030651">
    <property type="component" value="Unassembled WGS sequence"/>
</dbReference>
<dbReference type="GeneID" id="19278883"/>